<dbReference type="GO" id="GO:0004601">
    <property type="term" value="F:peroxidase activity"/>
    <property type="evidence" value="ECO:0007669"/>
    <property type="project" value="UniProtKB-KW"/>
</dbReference>
<reference evidence="7 8" key="1">
    <citation type="submission" date="2018-09" db="EMBL/GenBank/DDBJ databases">
        <title>Alcanivorax profundi sp. nov., isolated from 1000 m-depth seawater of the Mariana Trench.</title>
        <authorList>
            <person name="Liu J."/>
        </authorList>
    </citation>
    <scope>NUCLEOTIDE SEQUENCE [LARGE SCALE GENOMIC DNA]</scope>
    <source>
        <strain evidence="7 8">MTEO17</strain>
    </source>
</reference>
<evidence type="ECO:0000256" key="1">
    <source>
        <dbReference type="ARBA" id="ARBA00001970"/>
    </source>
</evidence>
<dbReference type="GO" id="GO:0046872">
    <property type="term" value="F:metal ion binding"/>
    <property type="evidence" value="ECO:0007669"/>
    <property type="project" value="UniProtKB-KW"/>
</dbReference>
<dbReference type="Proteomes" id="UP000283734">
    <property type="component" value="Unassembled WGS sequence"/>
</dbReference>
<keyword evidence="4" id="KW-0560">Oxidoreductase</keyword>
<keyword evidence="8" id="KW-1185">Reference proteome</keyword>
<dbReference type="SUPFAM" id="SSF54909">
    <property type="entry name" value="Dimeric alpha+beta barrel"/>
    <property type="match status" value="1"/>
</dbReference>
<keyword evidence="5" id="KW-0408">Iron</keyword>
<dbReference type="PROSITE" id="PS51404">
    <property type="entry name" value="DYP_PEROXIDASE"/>
    <property type="match status" value="1"/>
</dbReference>
<keyword evidence="3" id="KW-0479">Metal-binding</keyword>
<accession>A0A418Y2S2</accession>
<gene>
    <name evidence="7" type="ORF">D4A39_02995</name>
</gene>
<dbReference type="NCBIfam" id="TIGR01413">
    <property type="entry name" value="Dyp_perox_fam"/>
    <property type="match status" value="1"/>
</dbReference>
<comment type="caution">
    <text evidence="7">The sequence shown here is derived from an EMBL/GenBank/DDBJ whole genome shotgun (WGS) entry which is preliminary data.</text>
</comment>
<dbReference type="InterPro" id="IPR006314">
    <property type="entry name" value="Dyp_peroxidase"/>
</dbReference>
<evidence type="ECO:0000256" key="2">
    <source>
        <dbReference type="ARBA" id="ARBA00022559"/>
    </source>
</evidence>
<evidence type="ECO:0000256" key="5">
    <source>
        <dbReference type="ARBA" id="ARBA00023004"/>
    </source>
</evidence>
<protein>
    <submittedName>
        <fullName evidence="7">Dyp-type peroxidase</fullName>
    </submittedName>
</protein>
<dbReference type="GO" id="GO:0020037">
    <property type="term" value="F:heme binding"/>
    <property type="evidence" value="ECO:0007669"/>
    <property type="project" value="InterPro"/>
</dbReference>
<name>A0A418Y2S2_9GAMM</name>
<evidence type="ECO:0000313" key="8">
    <source>
        <dbReference type="Proteomes" id="UP000283734"/>
    </source>
</evidence>
<dbReference type="Pfam" id="PF20628">
    <property type="entry name" value="Dyp_perox_C"/>
    <property type="match status" value="1"/>
</dbReference>
<sequence>MPVDLNRVSKESQVSTPQAGIFDRSYQYHLFFELSLGSGRDEQAIRRALAALNALKSEQTPVILALGPELWSRLDTRFSFPPFSLEGHVPATQGDLWVWVQGKSRSDVFDTGLKVRDLVDEVFSAQLELNGFVYHDMRDLTGFVDGIGNPSGEKAEKATFIAEPHPGAGGSWLLTQKWVHNLKAFNELGVPDQEKVFGRTKVDAVEFSPEDMPEDSHVGRTDVDRDGVPQKMWRRSVPYGDTTEHGLYFVAFACELDRHDYLLRRMYGIADDTVRDRLLDFSRPVMSSWWYVPTQAWIDGVSE</sequence>
<feature type="domain" description="Dyp-type peroxidase C-terminal" evidence="6">
    <location>
        <begin position="137"/>
        <end position="295"/>
    </location>
</feature>
<evidence type="ECO:0000256" key="3">
    <source>
        <dbReference type="ARBA" id="ARBA00022723"/>
    </source>
</evidence>
<dbReference type="PANTHER" id="PTHR30521:SF0">
    <property type="entry name" value="DYP-TYPE PEROXIDASE FAMILY PROTEIN"/>
    <property type="match status" value="1"/>
</dbReference>
<proteinExistence type="predicted"/>
<dbReference type="AlphaFoldDB" id="A0A418Y2S2"/>
<dbReference type="EMBL" id="QYYA01000001">
    <property type="protein sequence ID" value="RJG19829.1"/>
    <property type="molecule type" value="Genomic_DNA"/>
</dbReference>
<dbReference type="PANTHER" id="PTHR30521">
    <property type="entry name" value="DEFERROCHELATASE/PEROXIDASE"/>
    <property type="match status" value="1"/>
</dbReference>
<dbReference type="OrthoDB" id="3251355at2"/>
<comment type="cofactor">
    <cofactor evidence="1">
        <name>heme b</name>
        <dbReference type="ChEBI" id="CHEBI:60344"/>
    </cofactor>
</comment>
<organism evidence="7 8">
    <name type="scientific">Alcanivorax profundi</name>
    <dbReference type="NCBI Taxonomy" id="2338368"/>
    <lineage>
        <taxon>Bacteria</taxon>
        <taxon>Pseudomonadati</taxon>
        <taxon>Pseudomonadota</taxon>
        <taxon>Gammaproteobacteria</taxon>
        <taxon>Oceanospirillales</taxon>
        <taxon>Alcanivoracaceae</taxon>
        <taxon>Alcanivorax</taxon>
    </lineage>
</organism>
<dbReference type="InterPro" id="IPR011008">
    <property type="entry name" value="Dimeric_a/b-barrel"/>
</dbReference>
<dbReference type="InterPro" id="IPR048328">
    <property type="entry name" value="Dyp_perox_C"/>
</dbReference>
<evidence type="ECO:0000259" key="6">
    <source>
        <dbReference type="Pfam" id="PF20628"/>
    </source>
</evidence>
<keyword evidence="2 7" id="KW-0575">Peroxidase</keyword>
<evidence type="ECO:0000313" key="7">
    <source>
        <dbReference type="EMBL" id="RJG19829.1"/>
    </source>
</evidence>
<dbReference type="GO" id="GO:0005829">
    <property type="term" value="C:cytosol"/>
    <property type="evidence" value="ECO:0007669"/>
    <property type="project" value="TreeGrafter"/>
</dbReference>
<evidence type="ECO:0000256" key="4">
    <source>
        <dbReference type="ARBA" id="ARBA00023002"/>
    </source>
</evidence>